<evidence type="ECO:0000256" key="1">
    <source>
        <dbReference type="SAM" id="Phobius"/>
    </source>
</evidence>
<proteinExistence type="predicted"/>
<evidence type="ECO:0000313" key="4">
    <source>
        <dbReference type="Proteomes" id="UP000295560"/>
    </source>
</evidence>
<feature type="transmembrane region" description="Helical" evidence="1">
    <location>
        <begin position="165"/>
        <end position="181"/>
    </location>
</feature>
<dbReference type="PANTHER" id="PTHR36435:SF1">
    <property type="entry name" value="CAAX AMINO TERMINAL PROTEASE FAMILY PROTEIN"/>
    <property type="match status" value="1"/>
</dbReference>
<feature type="transmembrane region" description="Helical" evidence="1">
    <location>
        <begin position="104"/>
        <end position="127"/>
    </location>
</feature>
<reference evidence="3 4" key="1">
    <citation type="submission" date="2019-03" db="EMBL/GenBank/DDBJ databases">
        <title>Sequencing the genomes of 1000 actinobacteria strains.</title>
        <authorList>
            <person name="Klenk H.-P."/>
        </authorList>
    </citation>
    <scope>NUCLEOTIDE SEQUENCE [LARGE SCALE GENOMIC DNA]</scope>
    <source>
        <strain evidence="3 4">DSM 44969</strain>
    </source>
</reference>
<comment type="caution">
    <text evidence="3">The sequence shown here is derived from an EMBL/GenBank/DDBJ whole genome shotgun (WGS) entry which is preliminary data.</text>
</comment>
<feature type="transmembrane region" description="Helical" evidence="1">
    <location>
        <begin position="37"/>
        <end position="54"/>
    </location>
</feature>
<accession>A0A4R1HWB2</accession>
<keyword evidence="1" id="KW-0812">Transmembrane</keyword>
<keyword evidence="1" id="KW-0472">Membrane</keyword>
<feature type="domain" description="CAAX prenyl protease 2/Lysostaphin resistance protein A-like" evidence="2">
    <location>
        <begin position="112"/>
        <end position="198"/>
    </location>
</feature>
<feature type="transmembrane region" description="Helical" evidence="1">
    <location>
        <begin position="139"/>
        <end position="159"/>
    </location>
</feature>
<evidence type="ECO:0000313" key="3">
    <source>
        <dbReference type="EMBL" id="TCK25741.1"/>
    </source>
</evidence>
<dbReference type="Pfam" id="PF02517">
    <property type="entry name" value="Rce1-like"/>
    <property type="match status" value="1"/>
</dbReference>
<gene>
    <name evidence="3" type="ORF">EV378_1563</name>
</gene>
<evidence type="ECO:0000259" key="2">
    <source>
        <dbReference type="Pfam" id="PF02517"/>
    </source>
</evidence>
<keyword evidence="4" id="KW-1185">Reference proteome</keyword>
<protein>
    <recommendedName>
        <fullName evidence="2">CAAX prenyl protease 2/Lysostaphin resistance protein A-like domain-containing protein</fullName>
    </recommendedName>
</protein>
<dbReference type="GO" id="GO:0080120">
    <property type="term" value="P:CAAX-box protein maturation"/>
    <property type="evidence" value="ECO:0007669"/>
    <property type="project" value="UniProtKB-ARBA"/>
</dbReference>
<feature type="transmembrane region" description="Helical" evidence="1">
    <location>
        <begin position="190"/>
        <end position="209"/>
    </location>
</feature>
<dbReference type="InterPro" id="IPR052710">
    <property type="entry name" value="CAAX_protease"/>
</dbReference>
<dbReference type="GO" id="GO:0004175">
    <property type="term" value="F:endopeptidase activity"/>
    <property type="evidence" value="ECO:0007669"/>
    <property type="project" value="UniProtKB-ARBA"/>
</dbReference>
<dbReference type="EMBL" id="SMFZ01000001">
    <property type="protein sequence ID" value="TCK25741.1"/>
    <property type="molecule type" value="Genomic_DNA"/>
</dbReference>
<dbReference type="AlphaFoldDB" id="A0A4R1HWB2"/>
<dbReference type="Proteomes" id="UP000295560">
    <property type="component" value="Unassembled WGS sequence"/>
</dbReference>
<name>A0A4R1HWB2_PSEEN</name>
<feature type="transmembrane region" description="Helical" evidence="1">
    <location>
        <begin position="66"/>
        <end position="92"/>
    </location>
</feature>
<sequence length="215" mass="22291">MVTAVVLYAVGGALIFVVAPPSAPAVAGMLQFALSGLAPAGAFIAAVLVRIRALGPFGFRSVAGRWLAIAFVGAVVCLVVGSVLTLLSGPLFPGSEAVQEDYRSAYGAGVASLLVTLVLGGILTPIGEELLFRGLLASFLRRWGAWVTVIGSGVVFAVSHGINDVLPTALVVGLWSAWLFYRTRSIWPSFVVHITFNSLSILAHGFGLVEALGLS</sequence>
<dbReference type="PANTHER" id="PTHR36435">
    <property type="entry name" value="SLR1288 PROTEIN"/>
    <property type="match status" value="1"/>
</dbReference>
<keyword evidence="1" id="KW-1133">Transmembrane helix</keyword>
<dbReference type="InterPro" id="IPR003675">
    <property type="entry name" value="Rce1/LyrA-like_dom"/>
</dbReference>
<organism evidence="3 4">
    <name type="scientific">Pseudonocardia endophytica</name>
    <dbReference type="NCBI Taxonomy" id="401976"/>
    <lineage>
        <taxon>Bacteria</taxon>
        <taxon>Bacillati</taxon>
        <taxon>Actinomycetota</taxon>
        <taxon>Actinomycetes</taxon>
        <taxon>Pseudonocardiales</taxon>
        <taxon>Pseudonocardiaceae</taxon>
        <taxon>Pseudonocardia</taxon>
    </lineage>
</organism>